<dbReference type="InterPro" id="IPR006665">
    <property type="entry name" value="OmpA-like"/>
</dbReference>
<evidence type="ECO:0000256" key="1">
    <source>
        <dbReference type="SAM" id="SignalP"/>
    </source>
</evidence>
<dbReference type="STRING" id="667015.Bacsa_1005"/>
<evidence type="ECO:0000259" key="2">
    <source>
        <dbReference type="Pfam" id="PF00691"/>
    </source>
</evidence>
<dbReference type="Pfam" id="PF00691">
    <property type="entry name" value="OmpA"/>
    <property type="match status" value="1"/>
</dbReference>
<dbReference type="HOGENOM" id="CLU_026852_0_0_10"/>
<dbReference type="Gene3D" id="3.30.1330.60">
    <property type="entry name" value="OmpA-like domain"/>
    <property type="match status" value="1"/>
</dbReference>
<protein>
    <recommendedName>
        <fullName evidence="6">DUF3868 domain-containing protein</fullName>
    </recommendedName>
</protein>
<feature type="signal peptide" evidence="1">
    <location>
        <begin position="1"/>
        <end position="20"/>
    </location>
</feature>
<dbReference type="InterPro" id="IPR036737">
    <property type="entry name" value="OmpA-like_sf"/>
</dbReference>
<feature type="chain" id="PRO_5003258999" description="DUF3868 domain-containing protein" evidence="1">
    <location>
        <begin position="21"/>
        <end position="473"/>
    </location>
</feature>
<feature type="domain" description="DUF3868" evidence="3">
    <location>
        <begin position="33"/>
        <end position="96"/>
    </location>
</feature>
<dbReference type="OrthoDB" id="1100173at2"/>
<dbReference type="InterPro" id="IPR011990">
    <property type="entry name" value="TPR-like_helical_dom_sf"/>
</dbReference>
<reference evidence="4 5" key="1">
    <citation type="journal article" date="2011" name="Stand. Genomic Sci.">
        <title>Complete genome sequence of Bacteroides salanitronis type strain (BL78).</title>
        <authorList>
            <person name="Gronow S."/>
            <person name="Held B."/>
            <person name="Lucas S."/>
            <person name="Lapidus A."/>
            <person name="Del Rio T.G."/>
            <person name="Nolan M."/>
            <person name="Tice H."/>
            <person name="Deshpande S."/>
            <person name="Cheng J.F."/>
            <person name="Pitluck S."/>
            <person name="Liolios K."/>
            <person name="Pagani I."/>
            <person name="Ivanova N."/>
            <person name="Mavromatis K."/>
            <person name="Pati A."/>
            <person name="Tapia R."/>
            <person name="Han C."/>
            <person name="Goodwin L."/>
            <person name="Chen A."/>
            <person name="Palaniappan K."/>
            <person name="Land M."/>
            <person name="Hauser L."/>
            <person name="Chang Y.J."/>
            <person name="Jeffries C.D."/>
            <person name="Brambilla E.M."/>
            <person name="Rohde M."/>
            <person name="Goker M."/>
            <person name="Detter J.C."/>
            <person name="Woyke T."/>
            <person name="Bristow J."/>
            <person name="Markowitz V."/>
            <person name="Hugenholtz P."/>
            <person name="Kyrpides N.C."/>
            <person name="Klenk H.P."/>
            <person name="Eisen J.A."/>
        </authorList>
    </citation>
    <scope>NUCLEOTIDE SEQUENCE [LARGE SCALE GENOMIC DNA]</scope>
    <source>
        <strain evidence="4 5">DSM 18170</strain>
    </source>
</reference>
<name>F0R419_PHOSB</name>
<organism evidence="4 5">
    <name type="scientific">Phocaeicola salanitronis (strain DSM 18170 / JCM 13657 / CCUG 60908 / BL78)</name>
    <name type="common">Bacteroides salanitronis</name>
    <dbReference type="NCBI Taxonomy" id="667015"/>
    <lineage>
        <taxon>Bacteria</taxon>
        <taxon>Pseudomonadati</taxon>
        <taxon>Bacteroidota</taxon>
        <taxon>Bacteroidia</taxon>
        <taxon>Bacteroidales</taxon>
        <taxon>Bacteroidaceae</taxon>
        <taxon>Phocaeicola</taxon>
    </lineage>
</organism>
<feature type="domain" description="OmpA-like" evidence="2">
    <location>
        <begin position="209"/>
        <end position="270"/>
    </location>
</feature>
<dbReference type="EMBL" id="CP002530">
    <property type="protein sequence ID" value="ADY35594.1"/>
    <property type="molecule type" value="Genomic_DNA"/>
</dbReference>
<accession>F0R419</accession>
<dbReference type="SUPFAM" id="SSF48452">
    <property type="entry name" value="TPR-like"/>
    <property type="match status" value="1"/>
</dbReference>
<keyword evidence="1" id="KW-0732">Signal</keyword>
<dbReference type="KEGG" id="bsa:Bacsa_1005"/>
<dbReference type="AlphaFoldDB" id="F0R419"/>
<evidence type="ECO:0000259" key="3">
    <source>
        <dbReference type="Pfam" id="PF12984"/>
    </source>
</evidence>
<dbReference type="Pfam" id="PF12984">
    <property type="entry name" value="DUF3868"/>
    <property type="match status" value="1"/>
</dbReference>
<evidence type="ECO:0008006" key="6">
    <source>
        <dbReference type="Google" id="ProtNLM"/>
    </source>
</evidence>
<dbReference type="SUPFAM" id="SSF103088">
    <property type="entry name" value="OmpA-like"/>
    <property type="match status" value="1"/>
</dbReference>
<evidence type="ECO:0000313" key="5">
    <source>
        <dbReference type="Proteomes" id="UP000007486"/>
    </source>
</evidence>
<dbReference type="eggNOG" id="COG2885">
    <property type="taxonomic scope" value="Bacteria"/>
</dbReference>
<proteinExistence type="predicted"/>
<gene>
    <name evidence="4" type="ordered locus">Bacsa_1005</name>
</gene>
<evidence type="ECO:0000313" key="4">
    <source>
        <dbReference type="EMBL" id="ADY35594.1"/>
    </source>
</evidence>
<keyword evidence="5" id="KW-1185">Reference proteome</keyword>
<sequence length="473" mass="53389">MKTICLYSVMSLLAASSAFADAGVQRLTSGATVRDVEISKERDSVVIAMDIDLSGMEVGRNRSVVVAPLFYAGEEWKWLPAVEVMGRRRYIYYQRNEESLYTEQPYSIVRHKKEEAQTVNYRIALPYASWMDRAELAITEDACGCGEVEKGSRTALAQADLVFTPRLAYITPQAETRKARSLSGEAFLDFPVNRTEIHPDYRRNAAELRKIRSTIDTIRADKDFSITQIMLKGYASPEGSQASNQRLAEGRTNALKEYLVNEYGIDAKLFRAEPGGENWEGLRKYVEESDLADKDAILALMDGEGDIDQKERNIRSRYPEAYRTLLADCYPALRRTDYTVSYTIRGFNVNEAKEIIKTRPQNLSLQEMFAVAQTYEPGSEDFNRVFDVAVRMYPDDETANLNAANALLERREAEQALRYLEKAGNSPQTDNARGVALILLERYDEAKPCLERAAQAGIREAEENLEASPIPLP</sequence>
<dbReference type="InterPro" id="IPR024480">
    <property type="entry name" value="DUF3868"/>
</dbReference>
<dbReference type="Gene3D" id="1.25.40.10">
    <property type="entry name" value="Tetratricopeptide repeat domain"/>
    <property type="match status" value="1"/>
</dbReference>
<dbReference type="RefSeq" id="WP_013617042.1">
    <property type="nucleotide sequence ID" value="NC_015164.1"/>
</dbReference>
<dbReference type="Proteomes" id="UP000007486">
    <property type="component" value="Chromosome"/>
</dbReference>